<accession>A0ABU6FFX8</accession>
<evidence type="ECO:0000313" key="2">
    <source>
        <dbReference type="Proteomes" id="UP001354931"/>
    </source>
</evidence>
<dbReference type="Proteomes" id="UP001354931">
    <property type="component" value="Unassembled WGS sequence"/>
</dbReference>
<proteinExistence type="predicted"/>
<sequence>MIVVATSVIAVLGTLLGATLSHVLQSRTAARGQDFARAERLRQERIDAYCAFGGALANYRRGQLDRWFPEHVDRPGETADVHELRREAYRLRAAAMEAMFRVELLTESPPLTALAQDAMASVDRITTADDREELRVIRDESRGLMHEFIAASRPHVNTVA</sequence>
<reference evidence="1 2" key="1">
    <citation type="submission" date="2022-10" db="EMBL/GenBank/DDBJ databases">
        <authorList>
            <person name="Xie J."/>
            <person name="Shen N."/>
        </authorList>
    </citation>
    <scope>NUCLEOTIDE SEQUENCE [LARGE SCALE GENOMIC DNA]</scope>
    <source>
        <strain evidence="1 2">YIM65594</strain>
    </source>
</reference>
<evidence type="ECO:0000313" key="1">
    <source>
        <dbReference type="EMBL" id="MEB8342754.1"/>
    </source>
</evidence>
<organism evidence="1 2">
    <name type="scientific">Streptomyces endophyticus</name>
    <dbReference type="NCBI Taxonomy" id="714166"/>
    <lineage>
        <taxon>Bacteria</taxon>
        <taxon>Bacillati</taxon>
        <taxon>Actinomycetota</taxon>
        <taxon>Actinomycetes</taxon>
        <taxon>Kitasatosporales</taxon>
        <taxon>Streptomycetaceae</taxon>
        <taxon>Streptomyces</taxon>
    </lineage>
</organism>
<gene>
    <name evidence="1" type="ORF">OKJ99_35195</name>
</gene>
<comment type="caution">
    <text evidence="1">The sequence shown here is derived from an EMBL/GenBank/DDBJ whole genome shotgun (WGS) entry which is preliminary data.</text>
</comment>
<name>A0ABU6FFX8_9ACTN</name>
<dbReference type="RefSeq" id="WP_326022315.1">
    <property type="nucleotide sequence ID" value="NZ_JAOZYC010000170.1"/>
</dbReference>
<keyword evidence="2" id="KW-1185">Reference proteome</keyword>
<dbReference type="EMBL" id="JAOZYC010000170">
    <property type="protein sequence ID" value="MEB8342754.1"/>
    <property type="molecule type" value="Genomic_DNA"/>
</dbReference>
<protein>
    <recommendedName>
        <fullName evidence="3">Secreted protein</fullName>
    </recommendedName>
</protein>
<evidence type="ECO:0008006" key="3">
    <source>
        <dbReference type="Google" id="ProtNLM"/>
    </source>
</evidence>